<protein>
    <submittedName>
        <fullName evidence="2">Uncharacterized protein</fullName>
    </submittedName>
</protein>
<accession>A0A7R9U3F2</accession>
<reference evidence="2" key="1">
    <citation type="submission" date="2021-01" db="EMBL/GenBank/DDBJ databases">
        <authorList>
            <person name="Corre E."/>
            <person name="Pelletier E."/>
            <person name="Niang G."/>
            <person name="Scheremetjew M."/>
            <person name="Finn R."/>
            <person name="Kale V."/>
            <person name="Holt S."/>
            <person name="Cochrane G."/>
            <person name="Meng A."/>
            <person name="Brown T."/>
            <person name="Cohen L."/>
        </authorList>
    </citation>
    <scope>NUCLEOTIDE SEQUENCE</scope>
    <source>
        <strain evidence="2">CCMP2078</strain>
    </source>
</reference>
<dbReference type="AlphaFoldDB" id="A0A7R9U3F2"/>
<keyword evidence="1" id="KW-0472">Membrane</keyword>
<evidence type="ECO:0000313" key="2">
    <source>
        <dbReference type="EMBL" id="CAD8253460.1"/>
    </source>
</evidence>
<keyword evidence="1" id="KW-1133">Transmembrane helix</keyword>
<proteinExistence type="predicted"/>
<sequence>MGVCDDGILLPLPPCFECGCFVAVAENQPCCRCIGRCGYKKYEKQPLRARMMLTAAFLSFVALVMQLIPVISLSTDEDVIIATAWSTFEVESKLTNTSSGDVRTGVMWDGYVSPNGVVFETNEDTFFIDWDDSEYCNDDYFDNCDECRDAAEGTFSVAILSFVTAIPQLATDIQRSHLDGDVNCQRLFGIVTGTVGCISGIISVLTYTQACGENFPDEGVTVVDGLEVESEFSYRLGPSAILLLVASLMKLIDVAIHCLVPVPEVTCMTKRSGKAHLAAEVDPIHTTKEP</sequence>
<gene>
    <name evidence="2" type="ORF">PPYR1160_LOCUS2952</name>
</gene>
<dbReference type="EMBL" id="HBEA01003916">
    <property type="protein sequence ID" value="CAD8253460.1"/>
    <property type="molecule type" value="Transcribed_RNA"/>
</dbReference>
<feature type="transmembrane region" description="Helical" evidence="1">
    <location>
        <begin position="51"/>
        <end position="71"/>
    </location>
</feature>
<name>A0A7R9U3F2_9STRA</name>
<keyword evidence="1" id="KW-0812">Transmembrane</keyword>
<organism evidence="2">
    <name type="scientific">Pinguiococcus pyrenoidosus</name>
    <dbReference type="NCBI Taxonomy" id="172671"/>
    <lineage>
        <taxon>Eukaryota</taxon>
        <taxon>Sar</taxon>
        <taxon>Stramenopiles</taxon>
        <taxon>Ochrophyta</taxon>
        <taxon>Pinguiophyceae</taxon>
        <taxon>Pinguiochrysidales</taxon>
        <taxon>Pinguiochrysidaceae</taxon>
        <taxon>Pinguiococcus</taxon>
    </lineage>
</organism>
<evidence type="ECO:0000256" key="1">
    <source>
        <dbReference type="SAM" id="Phobius"/>
    </source>
</evidence>